<dbReference type="GO" id="GO:0005634">
    <property type="term" value="C:nucleus"/>
    <property type="evidence" value="ECO:0007669"/>
    <property type="project" value="TreeGrafter"/>
</dbReference>
<accession>A0A8J2KQN0</accession>
<keyword evidence="2" id="KW-0862">Zinc</keyword>
<dbReference type="GO" id="GO:0006357">
    <property type="term" value="P:regulation of transcription by RNA polymerase II"/>
    <property type="evidence" value="ECO:0007669"/>
    <property type="project" value="TreeGrafter"/>
</dbReference>
<dbReference type="PANTHER" id="PTHR23110:SF107">
    <property type="entry name" value="SEX DETERMINATION PROTEIN FRUITLESS"/>
    <property type="match status" value="1"/>
</dbReference>
<evidence type="ECO:0000259" key="5">
    <source>
        <dbReference type="PROSITE" id="PS50157"/>
    </source>
</evidence>
<dbReference type="PROSITE" id="PS50097">
    <property type="entry name" value="BTB"/>
    <property type="match status" value="1"/>
</dbReference>
<feature type="region of interest" description="Disordered" evidence="3">
    <location>
        <begin position="303"/>
        <end position="385"/>
    </location>
</feature>
<keyword evidence="1" id="KW-0539">Nucleus</keyword>
<evidence type="ECO:0000313" key="7">
    <source>
        <dbReference type="Proteomes" id="UP000708208"/>
    </source>
</evidence>
<feature type="compositionally biased region" description="Basic and acidic residues" evidence="3">
    <location>
        <begin position="303"/>
        <end position="312"/>
    </location>
</feature>
<evidence type="ECO:0000313" key="6">
    <source>
        <dbReference type="EMBL" id="CAG7821318.1"/>
    </source>
</evidence>
<dbReference type="GO" id="GO:0048513">
    <property type="term" value="P:animal organ development"/>
    <property type="evidence" value="ECO:0007669"/>
    <property type="project" value="UniProtKB-ARBA"/>
</dbReference>
<organism evidence="6 7">
    <name type="scientific">Allacma fusca</name>
    <dbReference type="NCBI Taxonomy" id="39272"/>
    <lineage>
        <taxon>Eukaryota</taxon>
        <taxon>Metazoa</taxon>
        <taxon>Ecdysozoa</taxon>
        <taxon>Arthropoda</taxon>
        <taxon>Hexapoda</taxon>
        <taxon>Collembola</taxon>
        <taxon>Symphypleona</taxon>
        <taxon>Sminthuridae</taxon>
        <taxon>Allacma</taxon>
    </lineage>
</organism>
<gene>
    <name evidence="6" type="ORF">AFUS01_LOCUS31664</name>
</gene>
<dbReference type="GO" id="GO:0048468">
    <property type="term" value="P:cell development"/>
    <property type="evidence" value="ECO:0007669"/>
    <property type="project" value="UniProtKB-ARBA"/>
</dbReference>
<feature type="compositionally biased region" description="Low complexity" evidence="3">
    <location>
        <begin position="315"/>
        <end position="325"/>
    </location>
</feature>
<feature type="compositionally biased region" description="Low complexity" evidence="3">
    <location>
        <begin position="117"/>
        <end position="133"/>
    </location>
</feature>
<feature type="domain" description="C2H2-type" evidence="5">
    <location>
        <begin position="552"/>
        <end position="580"/>
    </location>
</feature>
<dbReference type="GO" id="GO:0003006">
    <property type="term" value="P:developmental process involved in reproduction"/>
    <property type="evidence" value="ECO:0007669"/>
    <property type="project" value="UniProtKB-ARBA"/>
</dbReference>
<proteinExistence type="predicted"/>
<keyword evidence="2" id="KW-0479">Metal-binding</keyword>
<sequence>MGGIDQHFCLRWNNHASNFIDVLERLLQQESLTDVTLACEGQTFKAHQTVLSACSPYFESVLVRNTHPHPIIFMKDIKSSDMKALLSFMYRGEVNVSQSSLSDFLKTAEALKIRGLTEGSDNSTGESSGTSGSKVNTSNNSRSHESGENSGGNHTNECTPSRKRRRVSNSSSDDVDPLLTNHQETPLKSEHSSARAVDVVSISSSGGSRPSPPALIAIGKSPGKPSPLVSSTNDVGAAMIDPSTFLHPVIETSSSKDEIEYELVDPGNMVKMEAEDDDDDDDGMDDSRYTIGYYPHAASLLEKSSDDDKGDAGDSDQQGSSNQDGIEMQDVGGSSPRGGNNRAKSVIMRSPRASDGQQKLNRNTDSPIATIPEDEEESSSSSIPLPLPLSLSLSVGHPQNPKHIKLPADTEMIHVVRDHSDLDMSDNSDSNAPADLSMIGAKSSKATARISSANISSNVIAVSRPTSELVVHGLGIVPSQYRTERGNTASIGTGVGISISHSNISASGSVCIGRVKSNPESLATLGAVRSISSSSGHTTLSHHHSNSNSFKFACYLCGHEYPRESTLRNHLKVYHKIEPALD</sequence>
<dbReference type="AlphaFoldDB" id="A0A8J2KQN0"/>
<dbReference type="CDD" id="cd18315">
    <property type="entry name" value="BTB_POZ_BAB-like"/>
    <property type="match status" value="1"/>
</dbReference>
<keyword evidence="2" id="KW-0863">Zinc-finger</keyword>
<dbReference type="PROSITE" id="PS50157">
    <property type="entry name" value="ZINC_FINGER_C2H2_2"/>
    <property type="match status" value="1"/>
</dbReference>
<reference evidence="6" key="1">
    <citation type="submission" date="2021-06" db="EMBL/GenBank/DDBJ databases">
        <authorList>
            <person name="Hodson N. C."/>
            <person name="Mongue J. A."/>
            <person name="Jaron S. K."/>
        </authorList>
    </citation>
    <scope>NUCLEOTIDE SEQUENCE</scope>
</reference>
<comment type="caution">
    <text evidence="6">The sequence shown here is derived from an EMBL/GenBank/DDBJ whole genome shotgun (WGS) entry which is preliminary data.</text>
</comment>
<dbReference type="Pfam" id="PF00651">
    <property type="entry name" value="BTB"/>
    <property type="match status" value="1"/>
</dbReference>
<dbReference type="Proteomes" id="UP000708208">
    <property type="component" value="Unassembled WGS sequence"/>
</dbReference>
<dbReference type="InterPro" id="IPR000210">
    <property type="entry name" value="BTB/POZ_dom"/>
</dbReference>
<feature type="region of interest" description="Disordered" evidence="3">
    <location>
        <begin position="117"/>
        <end position="230"/>
    </location>
</feature>
<dbReference type="EMBL" id="CAJVCH010506769">
    <property type="protein sequence ID" value="CAG7821318.1"/>
    <property type="molecule type" value="Genomic_DNA"/>
</dbReference>
<dbReference type="OrthoDB" id="5560627at2759"/>
<evidence type="ECO:0000256" key="2">
    <source>
        <dbReference type="PROSITE-ProRule" id="PRU00042"/>
    </source>
</evidence>
<dbReference type="GO" id="GO:0008270">
    <property type="term" value="F:zinc ion binding"/>
    <property type="evidence" value="ECO:0007669"/>
    <property type="project" value="UniProtKB-KW"/>
</dbReference>
<evidence type="ECO:0008006" key="8">
    <source>
        <dbReference type="Google" id="ProtNLM"/>
    </source>
</evidence>
<evidence type="ECO:0000259" key="4">
    <source>
        <dbReference type="PROSITE" id="PS50097"/>
    </source>
</evidence>
<dbReference type="SMART" id="SM00225">
    <property type="entry name" value="BTB"/>
    <property type="match status" value="1"/>
</dbReference>
<protein>
    <recommendedName>
        <fullName evidence="8">Fruitless</fullName>
    </recommendedName>
</protein>
<feature type="compositionally biased region" description="Polar residues" evidence="3">
    <location>
        <begin position="355"/>
        <end position="367"/>
    </location>
</feature>
<dbReference type="InterPro" id="IPR013087">
    <property type="entry name" value="Znf_C2H2_type"/>
</dbReference>
<evidence type="ECO:0000256" key="1">
    <source>
        <dbReference type="ARBA" id="ARBA00023242"/>
    </source>
</evidence>
<feature type="domain" description="BTB" evidence="4">
    <location>
        <begin position="33"/>
        <end position="98"/>
    </location>
</feature>
<evidence type="ECO:0000256" key="3">
    <source>
        <dbReference type="SAM" id="MobiDB-lite"/>
    </source>
</evidence>
<name>A0A8J2KQN0_9HEXA</name>
<keyword evidence="7" id="KW-1185">Reference proteome</keyword>
<dbReference type="InterPro" id="IPR051095">
    <property type="entry name" value="Dros_DevTransReg"/>
</dbReference>
<dbReference type="PANTHER" id="PTHR23110">
    <property type="entry name" value="BTB DOMAIN TRANSCRIPTION FACTOR"/>
    <property type="match status" value="1"/>
</dbReference>
<dbReference type="PROSITE" id="PS00028">
    <property type="entry name" value="ZINC_FINGER_C2H2_1"/>
    <property type="match status" value="1"/>
</dbReference>